<dbReference type="PANTHER" id="PTHR43801:SF1">
    <property type="entry name" value="POLYPRENYL SYNTHETASE"/>
    <property type="match status" value="1"/>
</dbReference>
<proteinExistence type="predicted"/>
<protein>
    <recommendedName>
        <fullName evidence="4">Polyprenyl synthetase</fullName>
    </recommendedName>
</protein>
<evidence type="ECO:0000313" key="2">
    <source>
        <dbReference type="EMBL" id="MDR6222741.1"/>
    </source>
</evidence>
<dbReference type="AlphaFoldDB" id="A0AA90Z8E5"/>
<dbReference type="RefSeq" id="WP_309739921.1">
    <property type="nucleotide sequence ID" value="NZ_JAVDQI010000003.1"/>
</dbReference>
<keyword evidence="1" id="KW-0472">Membrane</keyword>
<evidence type="ECO:0000313" key="3">
    <source>
        <dbReference type="Proteomes" id="UP001185015"/>
    </source>
</evidence>
<dbReference type="PIRSF" id="PIRSF006594">
    <property type="entry name" value="UCP006594"/>
    <property type="match status" value="1"/>
</dbReference>
<organism evidence="2 3">
    <name type="scientific">Methanococcoides alaskense</name>
    <dbReference type="NCBI Taxonomy" id="325778"/>
    <lineage>
        <taxon>Archaea</taxon>
        <taxon>Methanobacteriati</taxon>
        <taxon>Methanobacteriota</taxon>
        <taxon>Stenosarchaea group</taxon>
        <taxon>Methanomicrobia</taxon>
        <taxon>Methanosarcinales</taxon>
        <taxon>Methanosarcinaceae</taxon>
        <taxon>Methanococcoides</taxon>
    </lineage>
</organism>
<dbReference type="Pfam" id="PF01976">
    <property type="entry name" value="DUF116"/>
    <property type="match status" value="1"/>
</dbReference>
<keyword evidence="1" id="KW-0812">Transmembrane</keyword>
<dbReference type="EMBL" id="JAVDQI010000003">
    <property type="protein sequence ID" value="MDR6222741.1"/>
    <property type="molecule type" value="Genomic_DNA"/>
</dbReference>
<dbReference type="PANTHER" id="PTHR43801">
    <property type="entry name" value="NUCLEOTIDE-BINDING PROTEIN-RELATED"/>
    <property type="match status" value="1"/>
</dbReference>
<evidence type="ECO:0008006" key="4">
    <source>
        <dbReference type="Google" id="ProtNLM"/>
    </source>
</evidence>
<feature type="transmembrane region" description="Helical" evidence="1">
    <location>
        <begin position="36"/>
        <end position="56"/>
    </location>
</feature>
<gene>
    <name evidence="2" type="ORF">J2750_001190</name>
</gene>
<comment type="caution">
    <text evidence="2">The sequence shown here is derived from an EMBL/GenBank/DDBJ whole genome shotgun (WGS) entry which is preliminary data.</text>
</comment>
<name>A0AA90Z8E5_9EURY</name>
<keyword evidence="3" id="KW-1185">Reference proteome</keyword>
<evidence type="ECO:0000256" key="1">
    <source>
        <dbReference type="SAM" id="Phobius"/>
    </source>
</evidence>
<sequence>MYNIIGKLLLVLFVLSVFIAALSLYASRVSLTRNVWLSGFFANVLDFFFLPLKYFFCKFSDPRKLDKWMVSLKNTAHMSDFAKTKKRLMFVPHCMRSLDCPAYATKYGIQCRSCGKCVFDQLKEDAEKYGYEFYIVTGSSFVKNILKDRRADGVLVIACDYEINKGMRSLAGTGIVTYGIPMLNDGCYNTKVDEVFVADTLQKFSQNE</sequence>
<keyword evidence="1" id="KW-1133">Transmembrane helix</keyword>
<reference evidence="2 3" key="1">
    <citation type="submission" date="2023-07" db="EMBL/GenBank/DDBJ databases">
        <title>Genomic Encyclopedia of Type Strains, Phase IV (KMG-IV): sequencing the most valuable type-strain genomes for metagenomic binning, comparative biology and taxonomic classification.</title>
        <authorList>
            <person name="Goeker M."/>
        </authorList>
    </citation>
    <scope>NUCLEOTIDE SEQUENCE [LARGE SCALE GENOMIC DNA]</scope>
    <source>
        <strain evidence="2 3">DSM 17273</strain>
    </source>
</reference>
<dbReference type="Proteomes" id="UP001185015">
    <property type="component" value="Unassembled WGS sequence"/>
</dbReference>
<accession>A0AA90Z8E5</accession>
<dbReference type="InterPro" id="IPR002829">
    <property type="entry name" value="DUF116"/>
</dbReference>